<evidence type="ECO:0008006" key="4">
    <source>
        <dbReference type="Google" id="ProtNLM"/>
    </source>
</evidence>
<dbReference type="Proteomes" id="UP000663882">
    <property type="component" value="Unassembled WGS sequence"/>
</dbReference>
<keyword evidence="1" id="KW-1133">Transmembrane helix</keyword>
<feature type="transmembrane region" description="Helical" evidence="1">
    <location>
        <begin position="40"/>
        <end position="65"/>
    </location>
</feature>
<proteinExistence type="predicted"/>
<protein>
    <recommendedName>
        <fullName evidence="4">Cysteine and tyrosine-rich protein 1</fullName>
    </recommendedName>
</protein>
<keyword evidence="1" id="KW-0472">Membrane</keyword>
<gene>
    <name evidence="2" type="ORF">RFH988_LOCUS27952</name>
</gene>
<evidence type="ECO:0000256" key="1">
    <source>
        <dbReference type="SAM" id="Phobius"/>
    </source>
</evidence>
<dbReference type="OrthoDB" id="10010683at2759"/>
<name>A0A815AZ12_9BILA</name>
<dbReference type="EMBL" id="CAJNOO010002421">
    <property type="protein sequence ID" value="CAF1266433.1"/>
    <property type="molecule type" value="Genomic_DNA"/>
</dbReference>
<keyword evidence="1" id="KW-0812">Transmembrane</keyword>
<dbReference type="AlphaFoldDB" id="A0A815AZ12"/>
<evidence type="ECO:0000313" key="3">
    <source>
        <dbReference type="Proteomes" id="UP000663882"/>
    </source>
</evidence>
<accession>A0A815AZ12</accession>
<comment type="caution">
    <text evidence="2">The sequence shown here is derived from an EMBL/GenBank/DDBJ whole genome shotgun (WGS) entry which is preliminary data.</text>
</comment>
<reference evidence="2" key="1">
    <citation type="submission" date="2021-02" db="EMBL/GenBank/DDBJ databases">
        <authorList>
            <person name="Nowell W R."/>
        </authorList>
    </citation>
    <scope>NUCLEOTIDE SEQUENCE</scope>
</reference>
<evidence type="ECO:0000313" key="2">
    <source>
        <dbReference type="EMBL" id="CAF1266433.1"/>
    </source>
</evidence>
<organism evidence="2 3">
    <name type="scientific">Rotaria sordida</name>
    <dbReference type="NCBI Taxonomy" id="392033"/>
    <lineage>
        <taxon>Eukaryota</taxon>
        <taxon>Metazoa</taxon>
        <taxon>Spiralia</taxon>
        <taxon>Gnathifera</taxon>
        <taxon>Rotifera</taxon>
        <taxon>Eurotatoria</taxon>
        <taxon>Bdelloidea</taxon>
        <taxon>Philodinida</taxon>
        <taxon>Philodinidae</taxon>
        <taxon>Rotaria</taxon>
    </lineage>
</organism>
<sequence>MTQKTKCCGPGFIRFCCPSRSTCGSYPYCNDYYYWGNLTLAGLIGVIAASIIGCILLIALCSCLCKTRQRTTRSHAVYLPQSFQNPGVHQVSPPPPYASYKA</sequence>